<evidence type="ECO:0000256" key="6">
    <source>
        <dbReference type="ARBA" id="ARBA00022692"/>
    </source>
</evidence>
<keyword evidence="4" id="KW-0050">Antiport</keyword>
<keyword evidence="5" id="KW-0633">Potassium transport</keyword>
<dbReference type="PANTHER" id="PTHR46157">
    <property type="entry name" value="K(+) EFFLUX ANTIPORTER 3, CHLOROPLASTIC"/>
    <property type="match status" value="1"/>
</dbReference>
<comment type="subcellular location">
    <subcellularLocation>
        <location evidence="1">Endomembrane system</location>
        <topology evidence="1">Multi-pass membrane protein</topology>
    </subcellularLocation>
</comment>
<evidence type="ECO:0000256" key="3">
    <source>
        <dbReference type="ARBA" id="ARBA00022448"/>
    </source>
</evidence>
<dbReference type="InterPro" id="IPR006153">
    <property type="entry name" value="Cation/H_exchanger_TM"/>
</dbReference>
<feature type="domain" description="RCK N-terminal" evidence="12">
    <location>
        <begin position="399"/>
        <end position="514"/>
    </location>
</feature>
<evidence type="ECO:0000313" key="13">
    <source>
        <dbReference type="EMBL" id="TQV72565.1"/>
    </source>
</evidence>
<feature type="transmembrane region" description="Helical" evidence="11">
    <location>
        <begin position="53"/>
        <end position="72"/>
    </location>
</feature>
<dbReference type="Pfam" id="PF02254">
    <property type="entry name" value="TrkA_N"/>
    <property type="match status" value="1"/>
</dbReference>
<dbReference type="PROSITE" id="PS51201">
    <property type="entry name" value="RCK_N"/>
    <property type="match status" value="1"/>
</dbReference>
<feature type="transmembrane region" description="Helical" evidence="11">
    <location>
        <begin position="265"/>
        <end position="285"/>
    </location>
</feature>
<keyword evidence="8 11" id="KW-1133">Transmembrane helix</keyword>
<comment type="similarity">
    <text evidence="2">Belongs to the monovalent cation:proton antiporter 2 (CPA2) transporter (TC 2.A.37) family.</text>
</comment>
<feature type="transmembrane region" description="Helical" evidence="11">
    <location>
        <begin position="29"/>
        <end position="47"/>
    </location>
</feature>
<dbReference type="AlphaFoldDB" id="A0A545T5W0"/>
<comment type="caution">
    <text evidence="13">The sequence shown here is derived from an EMBL/GenBank/DDBJ whole genome shotgun (WGS) entry which is preliminary data.</text>
</comment>
<protein>
    <recommendedName>
        <fullName evidence="12">RCK N-terminal domain-containing protein</fullName>
    </recommendedName>
</protein>
<feature type="transmembrane region" description="Helical" evidence="11">
    <location>
        <begin position="292"/>
        <end position="315"/>
    </location>
</feature>
<keyword evidence="6 11" id="KW-0812">Transmembrane</keyword>
<dbReference type="FunFam" id="3.40.50.720:FF:000036">
    <property type="entry name" value="Glutathione-regulated potassium-efflux system protein KefB"/>
    <property type="match status" value="1"/>
</dbReference>
<dbReference type="GO" id="GO:1902600">
    <property type="term" value="P:proton transmembrane transport"/>
    <property type="evidence" value="ECO:0007669"/>
    <property type="project" value="InterPro"/>
</dbReference>
<name>A0A545T5W0_9PROT</name>
<evidence type="ECO:0000256" key="1">
    <source>
        <dbReference type="ARBA" id="ARBA00004127"/>
    </source>
</evidence>
<proteinExistence type="inferred from homology"/>
<dbReference type="PANTHER" id="PTHR46157:SF8">
    <property type="entry name" value="GLUTATHIONE-REGULATED POTASSIUM-EFFLUX SYSTEM PROTEIN"/>
    <property type="match status" value="1"/>
</dbReference>
<keyword evidence="3" id="KW-0813">Transport</keyword>
<evidence type="ECO:0000256" key="2">
    <source>
        <dbReference type="ARBA" id="ARBA00005551"/>
    </source>
</evidence>
<dbReference type="GO" id="GO:0015297">
    <property type="term" value="F:antiporter activity"/>
    <property type="evidence" value="ECO:0007669"/>
    <property type="project" value="UniProtKB-KW"/>
</dbReference>
<evidence type="ECO:0000256" key="8">
    <source>
        <dbReference type="ARBA" id="ARBA00022989"/>
    </source>
</evidence>
<feature type="transmembrane region" description="Helical" evidence="11">
    <location>
        <begin position="221"/>
        <end position="245"/>
    </location>
</feature>
<evidence type="ECO:0000256" key="9">
    <source>
        <dbReference type="ARBA" id="ARBA00023065"/>
    </source>
</evidence>
<organism evidence="13 14">
    <name type="scientific">Denitrobaculum tricleocarpae</name>
    <dbReference type="NCBI Taxonomy" id="2591009"/>
    <lineage>
        <taxon>Bacteria</taxon>
        <taxon>Pseudomonadati</taxon>
        <taxon>Pseudomonadota</taxon>
        <taxon>Alphaproteobacteria</taxon>
        <taxon>Rhodospirillales</taxon>
        <taxon>Rhodospirillaceae</taxon>
        <taxon>Denitrobaculum</taxon>
    </lineage>
</organism>
<keyword evidence="10 11" id="KW-0472">Membrane</keyword>
<dbReference type="GO" id="GO:0006813">
    <property type="term" value="P:potassium ion transport"/>
    <property type="evidence" value="ECO:0007669"/>
    <property type="project" value="UniProtKB-KW"/>
</dbReference>
<accession>A0A545T5W0</accession>
<evidence type="ECO:0000256" key="5">
    <source>
        <dbReference type="ARBA" id="ARBA00022538"/>
    </source>
</evidence>
<keyword evidence="9" id="KW-0406">Ion transport</keyword>
<dbReference type="InterPro" id="IPR004771">
    <property type="entry name" value="K/H_exchanger"/>
</dbReference>
<dbReference type="OrthoDB" id="9781411at2"/>
<feature type="transmembrane region" description="Helical" evidence="11">
    <location>
        <begin position="144"/>
        <end position="166"/>
    </location>
</feature>
<dbReference type="Gene3D" id="3.40.50.720">
    <property type="entry name" value="NAD(P)-binding Rossmann-like Domain"/>
    <property type="match status" value="1"/>
</dbReference>
<evidence type="ECO:0000256" key="11">
    <source>
        <dbReference type="SAM" id="Phobius"/>
    </source>
</evidence>
<dbReference type="Pfam" id="PF00999">
    <property type="entry name" value="Na_H_Exchanger"/>
    <property type="match status" value="1"/>
</dbReference>
<evidence type="ECO:0000256" key="10">
    <source>
        <dbReference type="ARBA" id="ARBA00023136"/>
    </source>
</evidence>
<feature type="transmembrane region" description="Helical" evidence="11">
    <location>
        <begin position="112"/>
        <end position="132"/>
    </location>
</feature>
<reference evidence="13 14" key="1">
    <citation type="submission" date="2019-06" db="EMBL/GenBank/DDBJ databases">
        <title>Whole genome sequence for Rhodospirillaceae sp. R148.</title>
        <authorList>
            <person name="Wang G."/>
        </authorList>
    </citation>
    <scope>NUCLEOTIDE SEQUENCE [LARGE SCALE GENOMIC DNA]</scope>
    <source>
        <strain evidence="13 14">R148</strain>
    </source>
</reference>
<evidence type="ECO:0000313" key="14">
    <source>
        <dbReference type="Proteomes" id="UP000315252"/>
    </source>
</evidence>
<dbReference type="InterPro" id="IPR038770">
    <property type="entry name" value="Na+/solute_symporter_sf"/>
</dbReference>
<feature type="transmembrane region" description="Helical" evidence="11">
    <location>
        <begin position="84"/>
        <end position="106"/>
    </location>
</feature>
<evidence type="ECO:0000256" key="4">
    <source>
        <dbReference type="ARBA" id="ARBA00022449"/>
    </source>
</evidence>
<dbReference type="InterPro" id="IPR036291">
    <property type="entry name" value="NAD(P)-bd_dom_sf"/>
</dbReference>
<dbReference type="Proteomes" id="UP000315252">
    <property type="component" value="Unassembled WGS sequence"/>
</dbReference>
<sequence length="583" mass="62666">MGFLAEAAVFMAAAVVAVPLFKRFGLGSVLGFLAAGTVIGPFGIGIISNAEDILHFAEFGVVLLLFIIGLELKPSRLWVMRREIFGLGLAQVFTTGFVLSGAAYLLGLSWQASIIAGFGLALSSTAFALQILQERGDLNTRHGRTAFAILLFQDIAVVPLLALVGIFSTVGGESADPFWLAAIKAIAVVGGLLLLSRFLLNRIFRLVAKANSREVFAAASLLLVVGTSLMMDAAGLSMALGAFLAGVMLADSEFRHQLEADIEPFRGLLLGLFFMAVGMSVDWGLVFENLVLVLLAVIAAMAVKAAILYILARLFGNGNIEGLTISSTLCQGGEFAFVLFSAASAGAIFSDLIANLMTASVTISMALTPLATAIVGRIAQKAAAREPAGEKPPVRKVEDARVIIAGFGRIGQVVAQLMSARGIVATMIDTDPERIEIARTFGTKVFYGDVQRIDVMRAAGADEAEVIFVCADDKDTCTEMVKRIKGSFPKVKTVVRAYDRMHVMELMDWTNGLIVRETFESSVLMAREGLLRLGVSETEVEQTVNEFRRRDAERLRLQKTIGVYAAAERMHEPYGIEKPEEKP</sequence>
<dbReference type="EMBL" id="VHSH01000012">
    <property type="protein sequence ID" value="TQV72565.1"/>
    <property type="molecule type" value="Genomic_DNA"/>
</dbReference>
<keyword evidence="14" id="KW-1185">Reference proteome</keyword>
<evidence type="ECO:0000256" key="7">
    <source>
        <dbReference type="ARBA" id="ARBA00022958"/>
    </source>
</evidence>
<dbReference type="SUPFAM" id="SSF51735">
    <property type="entry name" value="NAD(P)-binding Rossmann-fold domains"/>
    <property type="match status" value="1"/>
</dbReference>
<feature type="transmembrane region" description="Helical" evidence="11">
    <location>
        <begin position="178"/>
        <end position="200"/>
    </location>
</feature>
<evidence type="ECO:0000259" key="12">
    <source>
        <dbReference type="PROSITE" id="PS51201"/>
    </source>
</evidence>
<dbReference type="Gene3D" id="1.20.1530.20">
    <property type="match status" value="1"/>
</dbReference>
<dbReference type="GO" id="GO:0008324">
    <property type="term" value="F:monoatomic cation transmembrane transporter activity"/>
    <property type="evidence" value="ECO:0007669"/>
    <property type="project" value="InterPro"/>
</dbReference>
<gene>
    <name evidence="13" type="ORF">FKG95_26075</name>
</gene>
<dbReference type="GO" id="GO:0012505">
    <property type="term" value="C:endomembrane system"/>
    <property type="evidence" value="ECO:0007669"/>
    <property type="project" value="UniProtKB-SubCell"/>
</dbReference>
<dbReference type="GO" id="GO:0005886">
    <property type="term" value="C:plasma membrane"/>
    <property type="evidence" value="ECO:0007669"/>
    <property type="project" value="TreeGrafter"/>
</dbReference>
<keyword evidence="7" id="KW-0630">Potassium</keyword>
<dbReference type="NCBIfam" id="TIGR00932">
    <property type="entry name" value="2a37"/>
    <property type="match status" value="1"/>
</dbReference>
<dbReference type="InterPro" id="IPR003148">
    <property type="entry name" value="RCK_N"/>
</dbReference>
<feature type="transmembrane region" description="Helical" evidence="11">
    <location>
        <begin position="6"/>
        <end position="22"/>
    </location>
</feature>